<dbReference type="EMBL" id="JAEACU010000005">
    <property type="protein sequence ID" value="KAH7529103.1"/>
    <property type="molecule type" value="Genomic_DNA"/>
</dbReference>
<feature type="transmembrane region" description="Helical" evidence="6">
    <location>
        <begin position="154"/>
        <end position="172"/>
    </location>
</feature>
<dbReference type="PANTHER" id="PTHR46285">
    <property type="entry name" value="PROTEINASE INHIBITOR I4, SERPIN (DUF716)-RELATED"/>
    <property type="match status" value="1"/>
</dbReference>
<keyword evidence="3 6" id="KW-0812">Transmembrane</keyword>
<feature type="transmembrane region" description="Helical" evidence="6">
    <location>
        <begin position="239"/>
        <end position="258"/>
    </location>
</feature>
<comment type="similarity">
    <text evidence="2">Belongs to the TMEM45 family.</text>
</comment>
<sequence>MGSMLGHILPGLGFFLIGLWHLFNHIKLHALHPNTYIAPPWFPFSKFKYLELYVIMGGCFASISMELFIGPDRHHPFDTDGTIPTNHLRNFEHSSISMALFAYAAFAIVLDRSRAKARHDLAQFLGAIAFAQQFFLFCLHSTDHNGPEGQYHLLLQFVILVSLTTALMGIAFPKSFLIIFVRSLSIFFQGVWFVVMGIMLWTPGLVPKGCSLNDEDGHKIVRCSNEEAAHRAKSLVNIMFSWFLVGIAIFGVCLYLVLDKIYGKKVEYFTLKGEGLDHHGHGDDLDDIESQKEKYNLGASKNFVYMEKSALLPTDMGR</sequence>
<dbReference type="InterPro" id="IPR006904">
    <property type="entry name" value="DUF716"/>
</dbReference>
<comment type="subcellular location">
    <subcellularLocation>
        <location evidence="1">Membrane</location>
        <topology evidence="1">Multi-pass membrane protein</topology>
    </subcellularLocation>
</comment>
<comment type="caution">
    <text evidence="7">The sequence shown here is derived from an EMBL/GenBank/DDBJ whole genome shotgun (WGS) entry which is preliminary data.</text>
</comment>
<organism evidence="7 8">
    <name type="scientific">Ziziphus jujuba var. spinosa</name>
    <dbReference type="NCBI Taxonomy" id="714518"/>
    <lineage>
        <taxon>Eukaryota</taxon>
        <taxon>Viridiplantae</taxon>
        <taxon>Streptophyta</taxon>
        <taxon>Embryophyta</taxon>
        <taxon>Tracheophyta</taxon>
        <taxon>Spermatophyta</taxon>
        <taxon>Magnoliopsida</taxon>
        <taxon>eudicotyledons</taxon>
        <taxon>Gunneridae</taxon>
        <taxon>Pentapetalae</taxon>
        <taxon>rosids</taxon>
        <taxon>fabids</taxon>
        <taxon>Rosales</taxon>
        <taxon>Rhamnaceae</taxon>
        <taxon>Paliureae</taxon>
        <taxon>Ziziphus</taxon>
    </lineage>
</organism>
<evidence type="ECO:0000256" key="3">
    <source>
        <dbReference type="ARBA" id="ARBA00022692"/>
    </source>
</evidence>
<dbReference type="Pfam" id="PF04819">
    <property type="entry name" value="DUF716"/>
    <property type="match status" value="1"/>
</dbReference>
<name>A0A978VFG4_ZIZJJ</name>
<evidence type="ECO:0000256" key="2">
    <source>
        <dbReference type="ARBA" id="ARBA00006948"/>
    </source>
</evidence>
<dbReference type="GO" id="GO:0016020">
    <property type="term" value="C:membrane"/>
    <property type="evidence" value="ECO:0007669"/>
    <property type="project" value="UniProtKB-SubCell"/>
</dbReference>
<feature type="transmembrane region" description="Helical" evidence="6">
    <location>
        <begin position="6"/>
        <end position="23"/>
    </location>
</feature>
<feature type="transmembrane region" description="Helical" evidence="6">
    <location>
        <begin position="52"/>
        <end position="71"/>
    </location>
</feature>
<reference evidence="7" key="1">
    <citation type="journal article" date="2021" name="Front. Plant Sci.">
        <title>Chromosome-Scale Genome Assembly for Chinese Sour Jujube and Insights Into Its Genome Evolution and Domestication Signature.</title>
        <authorList>
            <person name="Shen L.-Y."/>
            <person name="Luo H."/>
            <person name="Wang X.-L."/>
            <person name="Wang X.-M."/>
            <person name="Qiu X.-J."/>
            <person name="Liu H."/>
            <person name="Zhou S.-S."/>
            <person name="Jia K.-H."/>
            <person name="Nie S."/>
            <person name="Bao Y.-T."/>
            <person name="Zhang R.-G."/>
            <person name="Yun Q.-Z."/>
            <person name="Chai Y.-H."/>
            <person name="Lu J.-Y."/>
            <person name="Li Y."/>
            <person name="Zhao S.-W."/>
            <person name="Mao J.-F."/>
            <person name="Jia S.-G."/>
            <person name="Mao Y.-M."/>
        </authorList>
    </citation>
    <scope>NUCLEOTIDE SEQUENCE</scope>
    <source>
        <strain evidence="7">AT0</strain>
        <tissue evidence="7">Leaf</tissue>
    </source>
</reference>
<proteinExistence type="inferred from homology"/>
<evidence type="ECO:0008006" key="9">
    <source>
        <dbReference type="Google" id="ProtNLM"/>
    </source>
</evidence>
<evidence type="ECO:0000313" key="8">
    <source>
        <dbReference type="Proteomes" id="UP000813462"/>
    </source>
</evidence>
<dbReference type="Proteomes" id="UP000813462">
    <property type="component" value="Unassembled WGS sequence"/>
</dbReference>
<gene>
    <name evidence="7" type="ORF">FEM48_Zijuj05G0148900</name>
</gene>
<evidence type="ECO:0000256" key="1">
    <source>
        <dbReference type="ARBA" id="ARBA00004141"/>
    </source>
</evidence>
<accession>A0A978VFG4</accession>
<dbReference type="OrthoDB" id="551896at2759"/>
<dbReference type="PANTHER" id="PTHR46285:SF3">
    <property type="entry name" value="PROTEINASE INHIBITOR I4, SERPIN (DUF716)"/>
    <property type="match status" value="1"/>
</dbReference>
<evidence type="ECO:0000256" key="6">
    <source>
        <dbReference type="SAM" id="Phobius"/>
    </source>
</evidence>
<feature type="transmembrane region" description="Helical" evidence="6">
    <location>
        <begin position="179"/>
        <end position="201"/>
    </location>
</feature>
<keyword evidence="5 6" id="KW-0472">Membrane</keyword>
<feature type="transmembrane region" description="Helical" evidence="6">
    <location>
        <begin position="122"/>
        <end position="142"/>
    </location>
</feature>
<keyword evidence="4 6" id="KW-1133">Transmembrane helix</keyword>
<evidence type="ECO:0000256" key="4">
    <source>
        <dbReference type="ARBA" id="ARBA00022989"/>
    </source>
</evidence>
<evidence type="ECO:0000256" key="5">
    <source>
        <dbReference type="ARBA" id="ARBA00023136"/>
    </source>
</evidence>
<feature type="transmembrane region" description="Helical" evidence="6">
    <location>
        <begin position="91"/>
        <end position="110"/>
    </location>
</feature>
<dbReference type="AlphaFoldDB" id="A0A978VFG4"/>
<evidence type="ECO:0000313" key="7">
    <source>
        <dbReference type="EMBL" id="KAH7529103.1"/>
    </source>
</evidence>
<protein>
    <recommendedName>
        <fullName evidence="9">Transmembrane protein 45A-like</fullName>
    </recommendedName>
</protein>